<dbReference type="RefSeq" id="WP_185240078.1">
    <property type="nucleotide sequence ID" value="NZ_JACEGC010000066.1"/>
</dbReference>
<name>A0A841V1Z6_MICAE</name>
<evidence type="ECO:0000313" key="2">
    <source>
        <dbReference type="Proteomes" id="UP000525432"/>
    </source>
</evidence>
<gene>
    <name evidence="1" type="ORF">H0901_13625</name>
</gene>
<evidence type="ECO:0000313" key="1">
    <source>
        <dbReference type="EMBL" id="MBC1196268.1"/>
    </source>
</evidence>
<proteinExistence type="predicted"/>
<protein>
    <submittedName>
        <fullName evidence="1">Uncharacterized protein</fullName>
    </submittedName>
</protein>
<dbReference type="AlphaFoldDB" id="A0A841V1Z6"/>
<comment type="caution">
    <text evidence="1">The sequence shown here is derived from an EMBL/GenBank/DDBJ whole genome shotgun (WGS) entry which is preliminary data.</text>
</comment>
<dbReference type="EMBL" id="JACEGC010000066">
    <property type="protein sequence ID" value="MBC1196268.1"/>
    <property type="molecule type" value="Genomic_DNA"/>
</dbReference>
<reference evidence="1 2" key="1">
    <citation type="submission" date="2020-07" db="EMBL/GenBank/DDBJ databases">
        <title>Genomes of two Microcystis aeruginosa (Cyanobacteria) strains from Florida (USA) with disparate toxicogenic potential.</title>
        <authorList>
            <person name="Lefler F.W."/>
            <person name="Barbosa M."/>
            <person name="Berthold D.E."/>
            <person name="Laughinghouse H.D. IV."/>
        </authorList>
    </citation>
    <scope>NUCLEOTIDE SEQUENCE [LARGE SCALE GENOMIC DNA]</scope>
    <source>
        <strain evidence="1 2">BLCCF158</strain>
    </source>
</reference>
<sequence>MEILQGAVGDTGKQGQFFWRKTPIIPQKSPASLPQLPNFPANSHQMALLVSVWK</sequence>
<dbReference type="Proteomes" id="UP000525432">
    <property type="component" value="Unassembled WGS sequence"/>
</dbReference>
<organism evidence="1 2">
    <name type="scientific">Microcystis aeruginosa BLCC-F158</name>
    <dbReference type="NCBI Taxonomy" id="2755316"/>
    <lineage>
        <taxon>Bacteria</taxon>
        <taxon>Bacillati</taxon>
        <taxon>Cyanobacteriota</taxon>
        <taxon>Cyanophyceae</taxon>
        <taxon>Oscillatoriophycideae</taxon>
        <taxon>Chroococcales</taxon>
        <taxon>Microcystaceae</taxon>
        <taxon>Microcystis</taxon>
    </lineage>
</organism>
<accession>A0A841V1Z6</accession>